<dbReference type="PROSITE" id="PS00059">
    <property type="entry name" value="ADH_ZINC"/>
    <property type="match status" value="1"/>
</dbReference>
<keyword evidence="1 4" id="KW-0479">Metal-binding</keyword>
<accession>A0A1X9MHN2</accession>
<dbReference type="InterPro" id="IPR020843">
    <property type="entry name" value="ER"/>
</dbReference>
<dbReference type="PANTHER" id="PTHR43401:SF5">
    <property type="entry name" value="ALCOHOL DEHYDROGENASE-RELATED"/>
    <property type="match status" value="1"/>
</dbReference>
<dbReference type="PANTHER" id="PTHR43401">
    <property type="entry name" value="L-THREONINE 3-DEHYDROGENASE"/>
    <property type="match status" value="1"/>
</dbReference>
<dbReference type="InterPro" id="IPR011032">
    <property type="entry name" value="GroES-like_sf"/>
</dbReference>
<organism evidence="6 7">
    <name type="scientific">Halalkalibacter krulwichiae</name>
    <dbReference type="NCBI Taxonomy" id="199441"/>
    <lineage>
        <taxon>Bacteria</taxon>
        <taxon>Bacillati</taxon>
        <taxon>Bacillota</taxon>
        <taxon>Bacilli</taxon>
        <taxon>Bacillales</taxon>
        <taxon>Bacillaceae</taxon>
        <taxon>Halalkalibacter</taxon>
    </lineage>
</organism>
<dbReference type="RefSeq" id="WP_066152119.1">
    <property type="nucleotide sequence ID" value="NZ_CP020814.1"/>
</dbReference>
<dbReference type="InterPro" id="IPR036291">
    <property type="entry name" value="NAD(P)-bd_dom_sf"/>
</dbReference>
<comment type="cofactor">
    <cofactor evidence="4">
        <name>Zn(2+)</name>
        <dbReference type="ChEBI" id="CHEBI:29105"/>
    </cofactor>
</comment>
<dbReference type="KEGG" id="bkw:BkAM31D_08845"/>
<dbReference type="AlphaFoldDB" id="A0A1X9MHN2"/>
<dbReference type="Proteomes" id="UP000193006">
    <property type="component" value="Chromosome"/>
</dbReference>
<dbReference type="CDD" id="cd08260">
    <property type="entry name" value="Zn_ADH6"/>
    <property type="match status" value="1"/>
</dbReference>
<evidence type="ECO:0000256" key="1">
    <source>
        <dbReference type="ARBA" id="ARBA00022723"/>
    </source>
</evidence>
<dbReference type="InterPro" id="IPR050129">
    <property type="entry name" value="Zn_alcohol_dh"/>
</dbReference>
<dbReference type="SMART" id="SM00829">
    <property type="entry name" value="PKS_ER"/>
    <property type="match status" value="1"/>
</dbReference>
<evidence type="ECO:0000256" key="3">
    <source>
        <dbReference type="ARBA" id="ARBA00023002"/>
    </source>
</evidence>
<dbReference type="InterPro" id="IPR002328">
    <property type="entry name" value="ADH_Zn_CS"/>
</dbReference>
<dbReference type="GO" id="GO:0008270">
    <property type="term" value="F:zinc ion binding"/>
    <property type="evidence" value="ECO:0007669"/>
    <property type="project" value="InterPro"/>
</dbReference>
<evidence type="ECO:0000313" key="7">
    <source>
        <dbReference type="Proteomes" id="UP000193006"/>
    </source>
</evidence>
<keyword evidence="2 4" id="KW-0862">Zinc</keyword>
<protein>
    <submittedName>
        <fullName evidence="6">Alcohol dehydrogenase</fullName>
        <ecNumber evidence="6">1.1.1.1</ecNumber>
    </submittedName>
</protein>
<feature type="domain" description="Enoyl reductase (ER)" evidence="5">
    <location>
        <begin position="10"/>
        <end position="347"/>
    </location>
</feature>
<keyword evidence="3 6" id="KW-0560">Oxidoreductase</keyword>
<dbReference type="Pfam" id="PF00107">
    <property type="entry name" value="ADH_zinc_N"/>
    <property type="match status" value="1"/>
</dbReference>
<dbReference type="GO" id="GO:0004022">
    <property type="term" value="F:alcohol dehydrogenase (NAD+) activity"/>
    <property type="evidence" value="ECO:0007669"/>
    <property type="project" value="UniProtKB-EC"/>
</dbReference>
<dbReference type="STRING" id="199441.BkAM31D_08845"/>
<dbReference type="InterPro" id="IPR013149">
    <property type="entry name" value="ADH-like_C"/>
</dbReference>
<comment type="similarity">
    <text evidence="4">Belongs to the zinc-containing alcohol dehydrogenase family.</text>
</comment>
<dbReference type="Pfam" id="PF08240">
    <property type="entry name" value="ADH_N"/>
    <property type="match status" value="1"/>
</dbReference>
<proteinExistence type="inferred from homology"/>
<evidence type="ECO:0000313" key="6">
    <source>
        <dbReference type="EMBL" id="ARK29962.1"/>
    </source>
</evidence>
<evidence type="ECO:0000259" key="5">
    <source>
        <dbReference type="SMART" id="SM00829"/>
    </source>
</evidence>
<dbReference type="InterPro" id="IPR013154">
    <property type="entry name" value="ADH-like_N"/>
</dbReference>
<dbReference type="SUPFAM" id="SSF50129">
    <property type="entry name" value="GroES-like"/>
    <property type="match status" value="1"/>
</dbReference>
<name>A0A1X9MHN2_9BACI</name>
<evidence type="ECO:0000256" key="2">
    <source>
        <dbReference type="ARBA" id="ARBA00022833"/>
    </source>
</evidence>
<evidence type="ECO:0000256" key="4">
    <source>
        <dbReference type="RuleBase" id="RU361277"/>
    </source>
</evidence>
<dbReference type="Gene3D" id="3.90.180.10">
    <property type="entry name" value="Medium-chain alcohol dehydrogenases, catalytic domain"/>
    <property type="match status" value="1"/>
</dbReference>
<sequence length="350" mass="37897">MKALVLTEFGKKMEVQEVEKPSLTDTGVVIRVEANGICRSDWHFMMGDWDWIGLQMELPHVFGHEFAGVVEEVGNQVTKFKKGDRIVVPHAHGEGTCEYCLTGHSNICDHGSVAGTTYWGGYGRYVNVPDADRNAVHLPDSVSFEAGAALGCRFMTAFHGLVDQAKVKPGEWVAIHGSGGLGLSLAHIAKAIGAKVIAVDINDEALKLAKEFGADITINGRETDAVQEIINITNGGAHVAVDALGIALTCQNAVNSLRKRGRHLQLGLTSKDEKGKVELPIDLIVVKELEVIGSANMPVSRFPDMMRMVESGLLQPEKMITKTVGLVEAADILYDMAEFKTPGITVLNKW</sequence>
<keyword evidence="7" id="KW-1185">Reference proteome</keyword>
<dbReference type="SUPFAM" id="SSF51735">
    <property type="entry name" value="NAD(P)-binding Rossmann-fold domains"/>
    <property type="match status" value="1"/>
</dbReference>
<dbReference type="EMBL" id="CP020814">
    <property type="protein sequence ID" value="ARK29962.1"/>
    <property type="molecule type" value="Genomic_DNA"/>
</dbReference>
<dbReference type="EC" id="1.1.1.1" evidence="6"/>
<reference evidence="6 7" key="1">
    <citation type="submission" date="2017-04" db="EMBL/GenBank/DDBJ databases">
        <title>Bacillus krulwichiae AM31D Genome sequencing and assembly.</title>
        <authorList>
            <person name="Krulwich T.A."/>
            <person name="Anastor L."/>
            <person name="Ehrlich R."/>
            <person name="Ehrlich G.D."/>
            <person name="Janto B."/>
        </authorList>
    </citation>
    <scope>NUCLEOTIDE SEQUENCE [LARGE SCALE GENOMIC DNA]</scope>
    <source>
        <strain evidence="6 7">AM31D</strain>
    </source>
</reference>
<gene>
    <name evidence="6" type="ORF">BkAM31D_08845</name>
</gene>